<feature type="compositionally biased region" description="Basic and acidic residues" evidence="1">
    <location>
        <begin position="43"/>
        <end position="57"/>
    </location>
</feature>
<accession>A0A9P0AG43</accession>
<sequence>MFTILRRSRNKRAKLDKRFKEHGTHKMDLEMSVTNLLSWANVKDSKGKKIPPKKKDSIPFNDPPKKLRTPSQDPNHTPGTPTSQTRDREDAPNGSPAYFTPLGTVASQIITLEDKIRRSNDAMRDLLREQLMT</sequence>
<feature type="region of interest" description="Disordered" evidence="1">
    <location>
        <begin position="43"/>
        <end position="101"/>
    </location>
</feature>
<name>A0A9P0AG43_BEMTA</name>
<dbReference type="Proteomes" id="UP001152759">
    <property type="component" value="Chromosome 5"/>
</dbReference>
<evidence type="ECO:0000313" key="3">
    <source>
        <dbReference type="Proteomes" id="UP001152759"/>
    </source>
</evidence>
<evidence type="ECO:0000313" key="2">
    <source>
        <dbReference type="EMBL" id="CAH0391040.1"/>
    </source>
</evidence>
<dbReference type="EMBL" id="OU963866">
    <property type="protein sequence ID" value="CAH0391040.1"/>
    <property type="molecule type" value="Genomic_DNA"/>
</dbReference>
<evidence type="ECO:0000256" key="1">
    <source>
        <dbReference type="SAM" id="MobiDB-lite"/>
    </source>
</evidence>
<keyword evidence="3" id="KW-1185">Reference proteome</keyword>
<feature type="compositionally biased region" description="Polar residues" evidence="1">
    <location>
        <begin position="69"/>
        <end position="84"/>
    </location>
</feature>
<gene>
    <name evidence="2" type="ORF">BEMITA_LOCUS9701</name>
</gene>
<reference evidence="2" key="1">
    <citation type="submission" date="2021-12" db="EMBL/GenBank/DDBJ databases">
        <authorList>
            <person name="King R."/>
        </authorList>
    </citation>
    <scope>NUCLEOTIDE SEQUENCE</scope>
</reference>
<organism evidence="2 3">
    <name type="scientific">Bemisia tabaci</name>
    <name type="common">Sweetpotato whitefly</name>
    <name type="synonym">Aleurodes tabaci</name>
    <dbReference type="NCBI Taxonomy" id="7038"/>
    <lineage>
        <taxon>Eukaryota</taxon>
        <taxon>Metazoa</taxon>
        <taxon>Ecdysozoa</taxon>
        <taxon>Arthropoda</taxon>
        <taxon>Hexapoda</taxon>
        <taxon>Insecta</taxon>
        <taxon>Pterygota</taxon>
        <taxon>Neoptera</taxon>
        <taxon>Paraneoptera</taxon>
        <taxon>Hemiptera</taxon>
        <taxon>Sternorrhyncha</taxon>
        <taxon>Aleyrodoidea</taxon>
        <taxon>Aleyrodidae</taxon>
        <taxon>Aleyrodinae</taxon>
        <taxon>Bemisia</taxon>
    </lineage>
</organism>
<proteinExistence type="predicted"/>
<protein>
    <submittedName>
        <fullName evidence="2">Uncharacterized protein</fullName>
    </submittedName>
</protein>
<dbReference type="AlphaFoldDB" id="A0A9P0AG43"/>